<evidence type="ECO:0000313" key="1">
    <source>
        <dbReference type="EMBL" id="SFR89053.1"/>
    </source>
</evidence>
<gene>
    <name evidence="1" type="ORF">SAMN05661086_02377</name>
</gene>
<accession>A0A1I6KCT3</accession>
<evidence type="ECO:0000313" key="2">
    <source>
        <dbReference type="Proteomes" id="UP000199659"/>
    </source>
</evidence>
<sequence>MSSLDELVIVEKRKKMKEKYNKISTGMYIRNEVMQFKCFNFFNERMEIWLPDTFVKMPSAIAQVKYPSSQRPQIIMTDLSSSVNFTFSLFDMEIDKEDIEDTCKGFQSIIKKVQPANVFYENDTWELGKTKVSWFDYKASAIDADIYNIVYVTSIGKNILHGIFNCMDQESADWKEAAFQVIQSIKDLTRGEE</sequence>
<dbReference type="STRING" id="37658.SAMN05661086_02377"/>
<dbReference type="EMBL" id="FOYZ01000008">
    <property type="protein sequence ID" value="SFR89053.1"/>
    <property type="molecule type" value="Genomic_DNA"/>
</dbReference>
<protein>
    <submittedName>
        <fullName evidence="1">Uncharacterized protein</fullName>
    </submittedName>
</protein>
<dbReference type="Proteomes" id="UP000199659">
    <property type="component" value="Unassembled WGS sequence"/>
</dbReference>
<proteinExistence type="predicted"/>
<dbReference type="OrthoDB" id="249246at2"/>
<keyword evidence="2" id="KW-1185">Reference proteome</keyword>
<dbReference type="AlphaFoldDB" id="A0A1I6KCT3"/>
<organism evidence="1 2">
    <name type="scientific">Anaeromicropila populeti</name>
    <dbReference type="NCBI Taxonomy" id="37658"/>
    <lineage>
        <taxon>Bacteria</taxon>
        <taxon>Bacillati</taxon>
        <taxon>Bacillota</taxon>
        <taxon>Clostridia</taxon>
        <taxon>Lachnospirales</taxon>
        <taxon>Lachnospiraceae</taxon>
        <taxon>Anaeromicropila</taxon>
    </lineage>
</organism>
<dbReference type="RefSeq" id="WP_092561028.1">
    <property type="nucleotide sequence ID" value="NZ_FOYZ01000008.1"/>
</dbReference>
<reference evidence="1 2" key="1">
    <citation type="submission" date="2016-10" db="EMBL/GenBank/DDBJ databases">
        <authorList>
            <person name="de Groot N.N."/>
        </authorList>
    </citation>
    <scope>NUCLEOTIDE SEQUENCE [LARGE SCALE GENOMIC DNA]</scope>
    <source>
        <strain evidence="1 2">743A</strain>
    </source>
</reference>
<name>A0A1I6KCT3_9FIRM</name>